<sequence length="84" mass="9433">MIYYCGRVQGVGFRVTAAGLARRYGVQGWVRNLADGRVQLWVQGDDEGVEQFLSHLRQAMRGYIEGEESYAVADEAMEGFQIVT</sequence>
<evidence type="ECO:0000259" key="6">
    <source>
        <dbReference type="PROSITE" id="PS51160"/>
    </source>
</evidence>
<evidence type="ECO:0000313" key="8">
    <source>
        <dbReference type="Proteomes" id="UP000542342"/>
    </source>
</evidence>
<keyword evidence="4" id="KW-0378">Hydrolase</keyword>
<evidence type="ECO:0000256" key="4">
    <source>
        <dbReference type="PROSITE-ProRule" id="PRU00520"/>
    </source>
</evidence>
<dbReference type="AlphaFoldDB" id="A0A7V8VAT6"/>
<proteinExistence type="inferred from homology"/>
<dbReference type="EC" id="3.6.1.7" evidence="2 4"/>
<feature type="active site" evidence="4">
    <location>
        <position position="32"/>
    </location>
</feature>
<evidence type="ECO:0000256" key="5">
    <source>
        <dbReference type="RuleBase" id="RU004168"/>
    </source>
</evidence>
<dbReference type="PROSITE" id="PS00151">
    <property type="entry name" value="ACYLPHOSPHATASE_2"/>
    <property type="match status" value="1"/>
</dbReference>
<dbReference type="PROSITE" id="PS51160">
    <property type="entry name" value="ACYLPHOSPHATASE_3"/>
    <property type="match status" value="1"/>
</dbReference>
<comment type="caution">
    <text evidence="7">The sequence shown here is derived from an EMBL/GenBank/DDBJ whole genome shotgun (WGS) entry which is preliminary data.</text>
</comment>
<evidence type="ECO:0000256" key="1">
    <source>
        <dbReference type="ARBA" id="ARBA00005614"/>
    </source>
</evidence>
<organism evidence="7 8">
    <name type="scientific">Thermogemmata fonticola</name>
    <dbReference type="NCBI Taxonomy" id="2755323"/>
    <lineage>
        <taxon>Bacteria</taxon>
        <taxon>Pseudomonadati</taxon>
        <taxon>Planctomycetota</taxon>
        <taxon>Planctomycetia</taxon>
        <taxon>Gemmatales</taxon>
        <taxon>Gemmataceae</taxon>
        <taxon>Thermogemmata</taxon>
    </lineage>
</organism>
<comment type="similarity">
    <text evidence="1 5">Belongs to the acylphosphatase family.</text>
</comment>
<dbReference type="EMBL" id="JACEFB010000001">
    <property type="protein sequence ID" value="MBA2224644.1"/>
    <property type="molecule type" value="Genomic_DNA"/>
</dbReference>
<name>A0A7V8VAT6_9BACT</name>
<evidence type="ECO:0000256" key="2">
    <source>
        <dbReference type="ARBA" id="ARBA00012150"/>
    </source>
</evidence>
<reference evidence="7 8" key="1">
    <citation type="submission" date="2020-07" db="EMBL/GenBank/DDBJ databases">
        <title>Thermogemmata thermophila gen. nov., sp. nov., a novel moderate thermophilic planctomycete from a Kamchatka hot spring.</title>
        <authorList>
            <person name="Elcheninov A.G."/>
            <person name="Podosokorskaya O.A."/>
            <person name="Kovaleva O.L."/>
            <person name="Novikov A."/>
            <person name="Bonch-Osmolovskaya E.A."/>
            <person name="Toshchakov S.V."/>
            <person name="Kublanov I.V."/>
        </authorList>
    </citation>
    <scope>NUCLEOTIDE SEQUENCE [LARGE SCALE GENOMIC DNA]</scope>
    <source>
        <strain evidence="7 8">2918</strain>
    </source>
</reference>
<dbReference type="Pfam" id="PF00708">
    <property type="entry name" value="Acylphosphatase"/>
    <property type="match status" value="1"/>
</dbReference>
<dbReference type="RefSeq" id="WP_194536635.1">
    <property type="nucleotide sequence ID" value="NZ_JACEFB010000001.1"/>
</dbReference>
<dbReference type="Proteomes" id="UP000542342">
    <property type="component" value="Unassembled WGS sequence"/>
</dbReference>
<dbReference type="InterPro" id="IPR001792">
    <property type="entry name" value="Acylphosphatase-like_dom"/>
</dbReference>
<comment type="catalytic activity">
    <reaction evidence="3 4">
        <text>an acyl phosphate + H2O = a carboxylate + phosphate + H(+)</text>
        <dbReference type="Rhea" id="RHEA:14965"/>
        <dbReference type="ChEBI" id="CHEBI:15377"/>
        <dbReference type="ChEBI" id="CHEBI:15378"/>
        <dbReference type="ChEBI" id="CHEBI:29067"/>
        <dbReference type="ChEBI" id="CHEBI:43474"/>
        <dbReference type="ChEBI" id="CHEBI:59918"/>
        <dbReference type="EC" id="3.6.1.7"/>
    </reaction>
</comment>
<feature type="domain" description="Acylphosphatase-like" evidence="6">
    <location>
        <begin position="1"/>
        <end position="84"/>
    </location>
</feature>
<evidence type="ECO:0000256" key="3">
    <source>
        <dbReference type="ARBA" id="ARBA00047645"/>
    </source>
</evidence>
<feature type="active site" evidence="4">
    <location>
        <position position="14"/>
    </location>
</feature>
<dbReference type="InterPro" id="IPR020456">
    <property type="entry name" value="Acylphosphatase"/>
</dbReference>
<gene>
    <name evidence="7" type="ORF">H0921_00535</name>
</gene>
<dbReference type="InterPro" id="IPR017968">
    <property type="entry name" value="Acylphosphatase_CS"/>
</dbReference>
<dbReference type="PANTHER" id="PTHR47268">
    <property type="entry name" value="ACYLPHOSPHATASE"/>
    <property type="match status" value="1"/>
</dbReference>
<protein>
    <recommendedName>
        <fullName evidence="2 4">acylphosphatase</fullName>
        <ecNumber evidence="2 4">3.6.1.7</ecNumber>
    </recommendedName>
</protein>
<dbReference type="InterPro" id="IPR036046">
    <property type="entry name" value="Acylphosphatase-like_dom_sf"/>
</dbReference>
<accession>A0A7V8VAT6</accession>
<evidence type="ECO:0000313" key="7">
    <source>
        <dbReference type="EMBL" id="MBA2224644.1"/>
    </source>
</evidence>
<dbReference type="GO" id="GO:0003998">
    <property type="term" value="F:acylphosphatase activity"/>
    <property type="evidence" value="ECO:0007669"/>
    <property type="project" value="UniProtKB-EC"/>
</dbReference>
<dbReference type="SUPFAM" id="SSF54975">
    <property type="entry name" value="Acylphosphatase/BLUF domain-like"/>
    <property type="match status" value="1"/>
</dbReference>
<keyword evidence="8" id="KW-1185">Reference proteome</keyword>
<dbReference type="PANTHER" id="PTHR47268:SF4">
    <property type="entry name" value="ACYLPHOSPHATASE"/>
    <property type="match status" value="1"/>
</dbReference>
<dbReference type="Gene3D" id="3.30.70.100">
    <property type="match status" value="1"/>
</dbReference>